<evidence type="ECO:0000256" key="1">
    <source>
        <dbReference type="SAM" id="MobiDB-lite"/>
    </source>
</evidence>
<evidence type="ECO:0000313" key="2">
    <source>
        <dbReference type="EMBL" id="KKL93822.1"/>
    </source>
</evidence>
<organism evidence="2">
    <name type="scientific">marine sediment metagenome</name>
    <dbReference type="NCBI Taxonomy" id="412755"/>
    <lineage>
        <taxon>unclassified sequences</taxon>
        <taxon>metagenomes</taxon>
        <taxon>ecological metagenomes</taxon>
    </lineage>
</organism>
<sequence>MQKKEDDDTTTKQRQAIKQRKGSAPRAARFHLNTPYAFGIGGEARPPLIIPKKVGTTDFEGGLAPPRSGLSFL</sequence>
<gene>
    <name evidence="2" type="ORF">LCGC14_1870850</name>
</gene>
<accession>A0A0F9J3W9</accession>
<dbReference type="AlphaFoldDB" id="A0A0F9J3W9"/>
<name>A0A0F9J3W9_9ZZZZ</name>
<feature type="compositionally biased region" description="Basic and acidic residues" evidence="1">
    <location>
        <begin position="1"/>
        <end position="11"/>
    </location>
</feature>
<proteinExistence type="predicted"/>
<reference evidence="2" key="1">
    <citation type="journal article" date="2015" name="Nature">
        <title>Complex archaea that bridge the gap between prokaryotes and eukaryotes.</title>
        <authorList>
            <person name="Spang A."/>
            <person name="Saw J.H."/>
            <person name="Jorgensen S.L."/>
            <person name="Zaremba-Niedzwiedzka K."/>
            <person name="Martijn J."/>
            <person name="Lind A.E."/>
            <person name="van Eijk R."/>
            <person name="Schleper C."/>
            <person name="Guy L."/>
            <person name="Ettema T.J."/>
        </authorList>
    </citation>
    <scope>NUCLEOTIDE SEQUENCE</scope>
</reference>
<comment type="caution">
    <text evidence="2">The sequence shown here is derived from an EMBL/GenBank/DDBJ whole genome shotgun (WGS) entry which is preliminary data.</text>
</comment>
<protein>
    <submittedName>
        <fullName evidence="2">Uncharacterized protein</fullName>
    </submittedName>
</protein>
<feature type="region of interest" description="Disordered" evidence="1">
    <location>
        <begin position="1"/>
        <end position="29"/>
    </location>
</feature>
<dbReference type="EMBL" id="LAZR01019090">
    <property type="protein sequence ID" value="KKL93822.1"/>
    <property type="molecule type" value="Genomic_DNA"/>
</dbReference>